<dbReference type="SUPFAM" id="SSF56399">
    <property type="entry name" value="ADP-ribosylation"/>
    <property type="match status" value="1"/>
</dbReference>
<sequence length="226" mass="25104">MRNEDPGKLMEVLTRLVDSTHEVTTLLSRHIHGVSRNLDGVATVAPGADGDLASTITASKPMTSRRRPKDPFEAAFRRDIDVSTHGLGQPALWRTDVNVLYRHDNRPPEVIFAEGFQVRNSDSHLGEHEAGTPSGFVSTTRAEIIGKGTSFRRRYIYSIDAPGGIDLGEMAAQRFYSQQWTTQQKEVAFPGGIRPEFIVGARLREPRPGEPAGFIENPNYRPRPSQ</sequence>
<organism evidence="3 4">
    <name type="scientific">Nocardia donostiensis</name>
    <dbReference type="NCBI Taxonomy" id="1538463"/>
    <lineage>
        <taxon>Bacteria</taxon>
        <taxon>Bacillati</taxon>
        <taxon>Actinomycetota</taxon>
        <taxon>Actinomycetes</taxon>
        <taxon>Mycobacteriales</taxon>
        <taxon>Nocardiaceae</taxon>
        <taxon>Nocardia</taxon>
    </lineage>
</organism>
<keyword evidence="4" id="KW-1185">Reference proteome</keyword>
<feature type="domain" description="Pierisin-like" evidence="2">
    <location>
        <begin position="100"/>
        <end position="220"/>
    </location>
</feature>
<comment type="caution">
    <text evidence="3">The sequence shown here is derived from an EMBL/GenBank/DDBJ whole genome shotgun (WGS) entry which is preliminary data.</text>
</comment>
<evidence type="ECO:0000313" key="4">
    <source>
        <dbReference type="Proteomes" id="UP000188836"/>
    </source>
</evidence>
<dbReference type="Gene3D" id="3.90.210.10">
    <property type="entry name" value="Heat-Labile Enterotoxin, subunit A"/>
    <property type="match status" value="1"/>
</dbReference>
<feature type="region of interest" description="Disordered" evidence="1">
    <location>
        <begin position="203"/>
        <end position="226"/>
    </location>
</feature>
<gene>
    <name evidence="3" type="ORF">B0T46_11550</name>
</gene>
<dbReference type="Pfam" id="PF22596">
    <property type="entry name" value="Scabin-like"/>
    <property type="match status" value="1"/>
</dbReference>
<proteinExistence type="predicted"/>
<dbReference type="Proteomes" id="UP000188836">
    <property type="component" value="Unassembled WGS sequence"/>
</dbReference>
<protein>
    <recommendedName>
        <fullName evidence="2">Pierisin-like domain-containing protein</fullName>
    </recommendedName>
</protein>
<evidence type="ECO:0000259" key="2">
    <source>
        <dbReference type="Pfam" id="PF22596"/>
    </source>
</evidence>
<reference evidence="3 4" key="1">
    <citation type="journal article" date="2016" name="Antonie Van Leeuwenhoek">
        <title>Nocardia donostiensis sp. nov., isolated from human respiratory specimens.</title>
        <authorList>
            <person name="Ercibengoa M."/>
            <person name="Bell M."/>
            <person name="Marimon J.M."/>
            <person name="Humrighouse B."/>
            <person name="Klenk H.P."/>
            <person name="Potter G."/>
            <person name="Perez-Trallero E."/>
        </authorList>
    </citation>
    <scope>NUCLEOTIDE SEQUENCE [LARGE SCALE GENOMIC DNA]</scope>
    <source>
        <strain evidence="3 4">X1655</strain>
    </source>
</reference>
<dbReference type="InterPro" id="IPR054695">
    <property type="entry name" value="Pierisin-like_dom"/>
</dbReference>
<name>A0A1V2TGN0_9NOCA</name>
<evidence type="ECO:0000256" key="1">
    <source>
        <dbReference type="SAM" id="MobiDB-lite"/>
    </source>
</evidence>
<accession>A0A1V2TGN0</accession>
<dbReference type="EMBL" id="MUMY01000008">
    <property type="protein sequence ID" value="ONM48665.1"/>
    <property type="molecule type" value="Genomic_DNA"/>
</dbReference>
<dbReference type="AlphaFoldDB" id="A0A1V2TGN0"/>
<evidence type="ECO:0000313" key="3">
    <source>
        <dbReference type="EMBL" id="ONM48665.1"/>
    </source>
</evidence>